<dbReference type="Proteomes" id="UP000823771">
    <property type="component" value="Unassembled WGS sequence"/>
</dbReference>
<evidence type="ECO:0008006" key="3">
    <source>
        <dbReference type="Google" id="ProtNLM"/>
    </source>
</evidence>
<reference evidence="1" key="2">
    <citation type="journal article" date="2021" name="PeerJ">
        <title>Extensive microbial diversity within the chicken gut microbiome revealed by metagenomics and culture.</title>
        <authorList>
            <person name="Gilroy R."/>
            <person name="Ravi A."/>
            <person name="Getino M."/>
            <person name="Pursley I."/>
            <person name="Horton D.L."/>
            <person name="Alikhan N.F."/>
            <person name="Baker D."/>
            <person name="Gharbi K."/>
            <person name="Hall N."/>
            <person name="Watson M."/>
            <person name="Adriaenssens E.M."/>
            <person name="Foster-Nyarko E."/>
            <person name="Jarju S."/>
            <person name="Secka A."/>
            <person name="Antonio M."/>
            <person name="Oren A."/>
            <person name="Chaudhuri R.R."/>
            <person name="La Ragione R."/>
            <person name="Hildebrand F."/>
            <person name="Pallen M.J."/>
        </authorList>
    </citation>
    <scope>NUCLEOTIDE SEQUENCE</scope>
    <source>
        <strain evidence="1">2478</strain>
    </source>
</reference>
<dbReference type="GO" id="GO:0018169">
    <property type="term" value="F:ribosomal S6-glutamic acid ligase activity"/>
    <property type="evidence" value="ECO:0007669"/>
    <property type="project" value="TreeGrafter"/>
</dbReference>
<sequence length="332" mass="38175">MILIITNKEDVHPNPVIEILSRKDIPFFRLNTEALLTDYEFAWWNDSRGCDFRIRCTRNGLEARGSEITAIWDRRPEQPKELPVKSTPEIDKHNIEEALGFLVFLRYYLKDILSIGSIAGDRPAASKMLQYRVAHQVGFSLPESCYSNRKEDVLRLAAEYDSLILKPIESNDIWDETQMQDYVFYSQKVPSASLDDVPDEAFSQTVTFAQNYVEKDFELRITVVGDKVFACKIDSQKLSDDTGKIDWRQGYKHGMKQTAFDLPENIARKCREYLGHLDLNFGCFDFIVTPSGDYVFLECNPNGQWLWVEDTTGLKISEAITDFLSSPKVSAY</sequence>
<dbReference type="SUPFAM" id="SSF56059">
    <property type="entry name" value="Glutathione synthetase ATP-binding domain-like"/>
    <property type="match status" value="1"/>
</dbReference>
<dbReference type="PANTHER" id="PTHR21621">
    <property type="entry name" value="RIBOSOMAL PROTEIN S6 MODIFICATION PROTEIN"/>
    <property type="match status" value="1"/>
</dbReference>
<evidence type="ECO:0000313" key="1">
    <source>
        <dbReference type="EMBL" id="MBO8478784.1"/>
    </source>
</evidence>
<protein>
    <recommendedName>
        <fullName evidence="3">ATP-grasp domain-containing protein</fullName>
    </recommendedName>
</protein>
<gene>
    <name evidence="1" type="ORF">IAB80_07855</name>
</gene>
<dbReference type="Gene3D" id="3.30.470.20">
    <property type="entry name" value="ATP-grasp fold, B domain"/>
    <property type="match status" value="1"/>
</dbReference>
<dbReference type="GO" id="GO:0005737">
    <property type="term" value="C:cytoplasm"/>
    <property type="evidence" value="ECO:0007669"/>
    <property type="project" value="TreeGrafter"/>
</dbReference>
<dbReference type="PANTHER" id="PTHR21621:SF0">
    <property type="entry name" value="BETA-CITRYLGLUTAMATE SYNTHASE B-RELATED"/>
    <property type="match status" value="1"/>
</dbReference>
<proteinExistence type="predicted"/>
<dbReference type="AlphaFoldDB" id="A0A9D9ITU7"/>
<name>A0A9D9ITU7_9BACT</name>
<organism evidence="1 2">
    <name type="scientific">Candidatus Cryptobacteroides excrementipullorum</name>
    <dbReference type="NCBI Taxonomy" id="2840761"/>
    <lineage>
        <taxon>Bacteria</taxon>
        <taxon>Pseudomonadati</taxon>
        <taxon>Bacteroidota</taxon>
        <taxon>Bacteroidia</taxon>
        <taxon>Bacteroidales</taxon>
        <taxon>Candidatus Cryptobacteroides</taxon>
    </lineage>
</organism>
<reference evidence="1" key="1">
    <citation type="submission" date="2020-10" db="EMBL/GenBank/DDBJ databases">
        <authorList>
            <person name="Gilroy R."/>
        </authorList>
    </citation>
    <scope>NUCLEOTIDE SEQUENCE</scope>
    <source>
        <strain evidence="1">2478</strain>
    </source>
</reference>
<dbReference type="GO" id="GO:0009432">
    <property type="term" value="P:SOS response"/>
    <property type="evidence" value="ECO:0007669"/>
    <property type="project" value="TreeGrafter"/>
</dbReference>
<accession>A0A9D9ITU7</accession>
<evidence type="ECO:0000313" key="2">
    <source>
        <dbReference type="Proteomes" id="UP000823771"/>
    </source>
</evidence>
<comment type="caution">
    <text evidence="1">The sequence shown here is derived from an EMBL/GenBank/DDBJ whole genome shotgun (WGS) entry which is preliminary data.</text>
</comment>
<dbReference type="EMBL" id="JADILZ010000073">
    <property type="protein sequence ID" value="MBO8478784.1"/>
    <property type="molecule type" value="Genomic_DNA"/>
</dbReference>